<proteinExistence type="predicted"/>
<name>A0ABP0H895_9DINO</name>
<protein>
    <submittedName>
        <fullName evidence="1">Uncharacterized protein</fullName>
    </submittedName>
</protein>
<reference evidence="1 3" key="1">
    <citation type="submission" date="2024-02" db="EMBL/GenBank/DDBJ databases">
        <authorList>
            <person name="Chen Y."/>
            <person name="Shah S."/>
            <person name="Dougan E. K."/>
            <person name="Thang M."/>
            <person name="Chan C."/>
        </authorList>
    </citation>
    <scope>NUCLEOTIDE SEQUENCE [LARGE SCALE GENOMIC DNA]</scope>
</reference>
<feature type="non-terminal residue" evidence="1">
    <location>
        <position position="1"/>
    </location>
</feature>
<comment type="caution">
    <text evidence="1">The sequence shown here is derived from an EMBL/GenBank/DDBJ whole genome shotgun (WGS) entry which is preliminary data.</text>
</comment>
<accession>A0ABP0H895</accession>
<keyword evidence="3" id="KW-1185">Reference proteome</keyword>
<evidence type="ECO:0000313" key="3">
    <source>
        <dbReference type="Proteomes" id="UP001642464"/>
    </source>
</evidence>
<evidence type="ECO:0000313" key="1">
    <source>
        <dbReference type="EMBL" id="CAK8985429.1"/>
    </source>
</evidence>
<gene>
    <name evidence="1" type="ORF">SCF082_LOCUS153</name>
    <name evidence="2" type="ORF">SCF082_LOCUS198</name>
</gene>
<dbReference type="Proteomes" id="UP001642464">
    <property type="component" value="Unassembled WGS sequence"/>
</dbReference>
<dbReference type="EMBL" id="CAXAMM010000026">
    <property type="protein sequence ID" value="CAK8985560.1"/>
    <property type="molecule type" value="Genomic_DNA"/>
</dbReference>
<sequence length="84" mass="9265">YYGTWPECVTEGQKMSDKAWEDDQKNGPRRVPKNPKRRNKKAKTGTTPPWTENGPAEKGPGGGPDKDPGPDGSGILVQMWQLSK</sequence>
<organism evidence="1 3">
    <name type="scientific">Durusdinium trenchii</name>
    <dbReference type="NCBI Taxonomy" id="1381693"/>
    <lineage>
        <taxon>Eukaryota</taxon>
        <taxon>Sar</taxon>
        <taxon>Alveolata</taxon>
        <taxon>Dinophyceae</taxon>
        <taxon>Suessiales</taxon>
        <taxon>Symbiodiniaceae</taxon>
        <taxon>Durusdinium</taxon>
    </lineage>
</organism>
<dbReference type="EMBL" id="CAXAMM010000004">
    <property type="protein sequence ID" value="CAK8985429.1"/>
    <property type="molecule type" value="Genomic_DNA"/>
</dbReference>
<evidence type="ECO:0000313" key="2">
    <source>
        <dbReference type="EMBL" id="CAK8985560.1"/>
    </source>
</evidence>